<dbReference type="Proteomes" id="UP000595437">
    <property type="component" value="Chromosome 3"/>
</dbReference>
<sequence>MDKIGLKDVISKYNGEGSIDEWLKQVELAKDLLGLEDMAKVIPLFLKGDAFAVYDQMDTGDKRSEERIKVELRRTFSITKFKSYEELCGTKWEPGTPIEVYLTRIRTLMSNICEGGVDSAVKVAFVMGLPPDVSSQLQATPKIESMKLSEALDVARGLLSMKSDEEP</sequence>
<name>A0A7T8KB06_CALRO</name>
<accession>A0A7T8KB06</accession>
<organism evidence="1 2">
    <name type="scientific">Caligus rogercresseyi</name>
    <name type="common">Sea louse</name>
    <dbReference type="NCBI Taxonomy" id="217165"/>
    <lineage>
        <taxon>Eukaryota</taxon>
        <taxon>Metazoa</taxon>
        <taxon>Ecdysozoa</taxon>
        <taxon>Arthropoda</taxon>
        <taxon>Crustacea</taxon>
        <taxon>Multicrustacea</taxon>
        <taxon>Hexanauplia</taxon>
        <taxon>Copepoda</taxon>
        <taxon>Siphonostomatoida</taxon>
        <taxon>Caligidae</taxon>
        <taxon>Caligus</taxon>
    </lineage>
</organism>
<dbReference type="AlphaFoldDB" id="A0A7T8KB06"/>
<evidence type="ECO:0008006" key="3">
    <source>
        <dbReference type="Google" id="ProtNLM"/>
    </source>
</evidence>
<evidence type="ECO:0000313" key="1">
    <source>
        <dbReference type="EMBL" id="QQP52226.1"/>
    </source>
</evidence>
<dbReference type="OrthoDB" id="3863715at2759"/>
<gene>
    <name evidence="1" type="ORF">FKW44_004311</name>
</gene>
<keyword evidence="2" id="KW-1185">Reference proteome</keyword>
<evidence type="ECO:0000313" key="2">
    <source>
        <dbReference type="Proteomes" id="UP000595437"/>
    </source>
</evidence>
<reference evidence="2" key="1">
    <citation type="submission" date="2021-01" db="EMBL/GenBank/DDBJ databases">
        <title>Caligus Genome Assembly.</title>
        <authorList>
            <person name="Gallardo-Escarate C."/>
        </authorList>
    </citation>
    <scope>NUCLEOTIDE SEQUENCE [LARGE SCALE GENOMIC DNA]</scope>
</reference>
<proteinExistence type="predicted"/>
<protein>
    <recommendedName>
        <fullName evidence="3">Retrotransposon gag domain-containing protein</fullName>
    </recommendedName>
</protein>
<dbReference type="EMBL" id="CP045892">
    <property type="protein sequence ID" value="QQP52226.1"/>
    <property type="molecule type" value="Genomic_DNA"/>
</dbReference>